<evidence type="ECO:0000313" key="2">
    <source>
        <dbReference type="EMBL" id="NER62296.1"/>
    </source>
</evidence>
<name>A0A6M0CXM8_9PSED</name>
<dbReference type="InterPro" id="IPR001763">
    <property type="entry name" value="Rhodanese-like_dom"/>
</dbReference>
<proteinExistence type="predicted"/>
<dbReference type="InterPro" id="IPR036873">
    <property type="entry name" value="Rhodanese-like_dom_sf"/>
</dbReference>
<keyword evidence="2" id="KW-0808">Transferase</keyword>
<sequence length="73" mass="7924">MPLAQLIAPQQLAERLGAPKLVILDCRFALDDIDYGQRSYAEGHIAGAQFADLERDLSGPLIKGVTGRHPLPD</sequence>
<dbReference type="Pfam" id="PF00581">
    <property type="entry name" value="Rhodanese"/>
    <property type="match status" value="1"/>
</dbReference>
<dbReference type="EMBL" id="JAAHBV010000732">
    <property type="protein sequence ID" value="NER62296.1"/>
    <property type="molecule type" value="Genomic_DNA"/>
</dbReference>
<accession>A0A6M0CXM8</accession>
<evidence type="ECO:0000259" key="1">
    <source>
        <dbReference type="PROSITE" id="PS50206"/>
    </source>
</evidence>
<feature type="non-terminal residue" evidence="2">
    <location>
        <position position="73"/>
    </location>
</feature>
<dbReference type="Proteomes" id="UP000480410">
    <property type="component" value="Unassembled WGS sequence"/>
</dbReference>
<reference evidence="2 3" key="1">
    <citation type="submission" date="2020-02" db="EMBL/GenBank/DDBJ databases">
        <title>Broccoli isolated Pseudomonas sp.</title>
        <authorList>
            <person name="Fujikawa T."/>
            <person name="Sawada H."/>
        </authorList>
    </citation>
    <scope>NUCLEOTIDE SEQUENCE [LARGE SCALE GENOMIC DNA]</scope>
    <source>
        <strain evidence="2 3">MAFF212428</strain>
    </source>
</reference>
<organism evidence="2 3">
    <name type="scientific">Pseudomonas brassicae</name>
    <dbReference type="NCBI Taxonomy" id="2708063"/>
    <lineage>
        <taxon>Bacteria</taxon>
        <taxon>Pseudomonadati</taxon>
        <taxon>Pseudomonadota</taxon>
        <taxon>Gammaproteobacteria</taxon>
        <taxon>Pseudomonadales</taxon>
        <taxon>Pseudomonadaceae</taxon>
        <taxon>Pseudomonas</taxon>
    </lineage>
</organism>
<feature type="domain" description="Rhodanese" evidence="1">
    <location>
        <begin position="17"/>
        <end position="60"/>
    </location>
</feature>
<dbReference type="PROSITE" id="PS50206">
    <property type="entry name" value="RHODANESE_3"/>
    <property type="match status" value="1"/>
</dbReference>
<protein>
    <submittedName>
        <fullName evidence="2">Sulfurtransferase</fullName>
    </submittedName>
</protein>
<dbReference type="AlphaFoldDB" id="A0A6M0CXM8"/>
<dbReference type="Gene3D" id="3.40.250.10">
    <property type="entry name" value="Rhodanese-like domain"/>
    <property type="match status" value="1"/>
</dbReference>
<dbReference type="GO" id="GO:0016740">
    <property type="term" value="F:transferase activity"/>
    <property type="evidence" value="ECO:0007669"/>
    <property type="project" value="UniProtKB-KW"/>
</dbReference>
<dbReference type="SUPFAM" id="SSF52821">
    <property type="entry name" value="Rhodanese/Cell cycle control phosphatase"/>
    <property type="match status" value="1"/>
</dbReference>
<gene>
    <name evidence="2" type="ORF">G3435_24765</name>
</gene>
<comment type="caution">
    <text evidence="2">The sequence shown here is derived from an EMBL/GenBank/DDBJ whole genome shotgun (WGS) entry which is preliminary data.</text>
</comment>
<evidence type="ECO:0000313" key="3">
    <source>
        <dbReference type="Proteomes" id="UP000480410"/>
    </source>
</evidence>